<dbReference type="Pfam" id="PF13088">
    <property type="entry name" value="BNR_2"/>
    <property type="match status" value="1"/>
</dbReference>
<evidence type="ECO:0000313" key="3">
    <source>
        <dbReference type="Proteomes" id="UP000279562"/>
    </source>
</evidence>
<accession>A0A3P2A8R8</accession>
<evidence type="ECO:0000313" key="2">
    <source>
        <dbReference type="EMBL" id="RRD91395.1"/>
    </source>
</evidence>
<organism evidence="2 3">
    <name type="scientific">Prevotella heparinolytica</name>
    <dbReference type="NCBI Taxonomy" id="28113"/>
    <lineage>
        <taxon>Bacteria</taxon>
        <taxon>Pseudomonadati</taxon>
        <taxon>Bacteroidota</taxon>
        <taxon>Bacteroidia</taxon>
        <taxon>Bacteroidales</taxon>
        <taxon>Bacteroidaceae</taxon>
        <taxon>Bacteroides</taxon>
    </lineage>
</organism>
<reference evidence="2 3" key="1">
    <citation type="submission" date="2018-11" db="EMBL/GenBank/DDBJ databases">
        <title>Genomes From Bacteria Associated with the Canine Oral Cavity: a Test Case for Automated Genome-Based Taxonomic Assignment.</title>
        <authorList>
            <person name="Coil D.A."/>
            <person name="Jospin G."/>
            <person name="Darling A.E."/>
            <person name="Wallis C."/>
            <person name="Davis I.J."/>
            <person name="Harris S."/>
            <person name="Eisen J.A."/>
            <person name="Holcombe L.J."/>
            <person name="O'Flynn C."/>
        </authorList>
    </citation>
    <scope>NUCLEOTIDE SEQUENCE [LARGE SCALE GENOMIC DNA]</scope>
    <source>
        <strain evidence="2 3">OH1047_COT-310</strain>
    </source>
</reference>
<dbReference type="RefSeq" id="WP_125239122.1">
    <property type="nucleotide sequence ID" value="NZ_RQYF01000026.1"/>
</dbReference>
<comment type="caution">
    <text evidence="2">The sequence shown here is derived from an EMBL/GenBank/DDBJ whole genome shotgun (WGS) entry which is preliminary data.</text>
</comment>
<proteinExistence type="predicted"/>
<dbReference type="Proteomes" id="UP000279562">
    <property type="component" value="Unassembled WGS sequence"/>
</dbReference>
<dbReference type="EMBL" id="RQYF01000026">
    <property type="protein sequence ID" value="RRD91395.1"/>
    <property type="molecule type" value="Genomic_DNA"/>
</dbReference>
<gene>
    <name evidence="2" type="ORF">EII33_07200</name>
</gene>
<dbReference type="AlphaFoldDB" id="A0A3P2A8R8"/>
<dbReference type="CDD" id="cd15482">
    <property type="entry name" value="Sialidase_non-viral"/>
    <property type="match status" value="1"/>
</dbReference>
<dbReference type="PANTHER" id="PTHR43752:SF2">
    <property type="entry name" value="BNR_ASP-BOX REPEAT FAMILY PROTEIN"/>
    <property type="match status" value="1"/>
</dbReference>
<dbReference type="PANTHER" id="PTHR43752">
    <property type="entry name" value="BNR/ASP-BOX REPEAT FAMILY PROTEIN"/>
    <property type="match status" value="1"/>
</dbReference>
<name>A0A3P2A8R8_9BACE</name>
<dbReference type="InterPro" id="IPR036278">
    <property type="entry name" value="Sialidase_sf"/>
</dbReference>
<dbReference type="SUPFAM" id="SSF50939">
    <property type="entry name" value="Sialidases"/>
    <property type="match status" value="1"/>
</dbReference>
<dbReference type="Gene3D" id="2.120.10.10">
    <property type="match status" value="1"/>
</dbReference>
<protein>
    <submittedName>
        <fullName evidence="2">Exo-alpha-sialidase</fullName>
    </submittedName>
</protein>
<dbReference type="InterPro" id="IPR011040">
    <property type="entry name" value="Sialidase"/>
</dbReference>
<sequence length="568" mass="64030">MMGKIHASTILFLAVCLFSARGQEKNSPSSIDSVYAPVRVSSVPSDAYIGLSMLKNGEIRHYNYGEQADPGTFYLSSMDKGLTWKKVRYTPDMLFGDVRSPLSGEYIRLFHAGSMGVYCIRTDGGIEGDRTLTKVANTQSIMLKPPVFIRGGKRVVVAAHGDVSPKGCYTYVSDDDGRTWRRSNIVTAPDHRPGGFHKGTRWNHGAVEPTVVELKDGRLWMLMRTAQDRHYEAFSEDGGLTWGESSPSAFYGTITMPTIGRLADGRLLLFWCNTTPLPELATATGIWDDVFTNRDAAHVAISEDDGKTWKGFRELRLNPYRNDRYYASHSTGVDRSVHQSQFIEVASGKVLVATGQHPSLRAMYLFDVNWLYERERSDDFSNGLDDWCVFNYIKGIKGHCAYDRMPGCKLEAHSDKEAGQVLHIKYEADTSLVADSRGAVWNFPAMKQGEFTARIRIPERSEQVSLLLNDRWMNPSDTVARYECMYELKLNRKELCIRDDGWHELSLRWDLSQGDSHARLFVDGKRNRCLIPLKNKTCHGISYVHFIASPAPENPGVYVDWVKACASR</sequence>
<keyword evidence="3" id="KW-1185">Reference proteome</keyword>
<evidence type="ECO:0000259" key="1">
    <source>
        <dbReference type="Pfam" id="PF13088"/>
    </source>
</evidence>
<feature type="domain" description="Sialidase" evidence="1">
    <location>
        <begin position="137"/>
        <end position="319"/>
    </location>
</feature>